<dbReference type="NCBIfam" id="NF033517">
    <property type="entry name" value="transpos_IS66"/>
    <property type="match status" value="1"/>
</dbReference>
<dbReference type="AlphaFoldDB" id="A0A963Z7L5"/>
<dbReference type="PANTHER" id="PTHR33678">
    <property type="entry name" value="BLL1576 PROTEIN"/>
    <property type="match status" value="1"/>
</dbReference>
<sequence length="172" mass="19098">MDGYDGFKRLAGERADGSVRLAFCWVHMRRAFYQFYASTKSPVAAELLAQVASLYEIEAEIRGSPAEHRHAVRDARSRPIVTALHAWLEEQLPRLPGSSDLTKAMRDALRHWPGLVAFLDDGRIEMDTNVVERAIRPVTLNQKNALFAGSDGGARHWAIAMTLIATAKLNGV</sequence>
<dbReference type="Proteomes" id="UP000721844">
    <property type="component" value="Unassembled WGS sequence"/>
</dbReference>
<organism evidence="2 3">
    <name type="scientific">Acidisoma cellulosilyticum</name>
    <dbReference type="NCBI Taxonomy" id="2802395"/>
    <lineage>
        <taxon>Bacteria</taxon>
        <taxon>Pseudomonadati</taxon>
        <taxon>Pseudomonadota</taxon>
        <taxon>Alphaproteobacteria</taxon>
        <taxon>Acetobacterales</taxon>
        <taxon>Acidocellaceae</taxon>
        <taxon>Acidisoma</taxon>
    </lineage>
</organism>
<accession>A0A963Z7L5</accession>
<protein>
    <submittedName>
        <fullName evidence="2">IS66 family transposase</fullName>
    </submittedName>
</protein>
<evidence type="ECO:0000313" key="3">
    <source>
        <dbReference type="Proteomes" id="UP000721844"/>
    </source>
</evidence>
<dbReference type="EMBL" id="JAESVA010000025">
    <property type="protein sequence ID" value="MCB8884076.1"/>
    <property type="molecule type" value="Genomic_DNA"/>
</dbReference>
<dbReference type="InterPro" id="IPR004291">
    <property type="entry name" value="Transposase_IS66_central"/>
</dbReference>
<reference evidence="2 3" key="1">
    <citation type="journal article" date="2021" name="Microorganisms">
        <title>Acidisoma silvae sp. nov. and Acidisomacellulosilytica sp. nov., Two Acidophilic Bacteria Isolated from Decaying Wood, Hydrolyzing Cellulose and Producing Poly-3-hydroxybutyrate.</title>
        <authorList>
            <person name="Mieszkin S."/>
            <person name="Pouder E."/>
            <person name="Uroz S."/>
            <person name="Simon-Colin C."/>
            <person name="Alain K."/>
        </authorList>
    </citation>
    <scope>NUCLEOTIDE SEQUENCE [LARGE SCALE GENOMIC DNA]</scope>
    <source>
        <strain evidence="2 3">HW T5.17</strain>
    </source>
</reference>
<dbReference type="InterPro" id="IPR052344">
    <property type="entry name" value="Transposase-related"/>
</dbReference>
<evidence type="ECO:0000313" key="2">
    <source>
        <dbReference type="EMBL" id="MCB8884076.1"/>
    </source>
</evidence>
<dbReference type="PANTHER" id="PTHR33678:SF1">
    <property type="entry name" value="BLL1576 PROTEIN"/>
    <property type="match status" value="1"/>
</dbReference>
<comment type="caution">
    <text evidence="2">The sequence shown here is derived from an EMBL/GenBank/DDBJ whole genome shotgun (WGS) entry which is preliminary data.</text>
</comment>
<proteinExistence type="predicted"/>
<name>A0A963Z7L5_9PROT</name>
<gene>
    <name evidence="2" type="ORF">ACELLULO517_27905</name>
</gene>
<evidence type="ECO:0000259" key="1">
    <source>
        <dbReference type="Pfam" id="PF03050"/>
    </source>
</evidence>
<feature type="domain" description="Transposase IS66 central" evidence="1">
    <location>
        <begin position="2"/>
        <end position="155"/>
    </location>
</feature>
<keyword evidence="3" id="KW-1185">Reference proteome</keyword>
<dbReference type="Pfam" id="PF03050">
    <property type="entry name" value="DDE_Tnp_IS66"/>
    <property type="match status" value="1"/>
</dbReference>